<organism evidence="2 3">
    <name type="scientific">Methanoculleus marisnigri</name>
    <dbReference type="NCBI Taxonomy" id="2198"/>
    <lineage>
        <taxon>Archaea</taxon>
        <taxon>Methanobacteriati</taxon>
        <taxon>Methanobacteriota</taxon>
        <taxon>Stenosarchaea group</taxon>
        <taxon>Methanomicrobia</taxon>
        <taxon>Methanomicrobiales</taxon>
        <taxon>Methanomicrobiaceae</taxon>
        <taxon>Methanoculleus</taxon>
    </lineage>
</organism>
<keyword evidence="1" id="KW-0812">Transmembrane</keyword>
<feature type="transmembrane region" description="Helical" evidence="1">
    <location>
        <begin position="158"/>
        <end position="180"/>
    </location>
</feature>
<accession>A0A101GP59</accession>
<dbReference type="PANTHER" id="PTHR35402">
    <property type="entry name" value="INTEGRAL MEMBRANE PROTEIN-RELATED"/>
    <property type="match status" value="1"/>
</dbReference>
<reference evidence="3" key="1">
    <citation type="journal article" date="2015" name="MBio">
        <title>Genome-Resolved Metagenomic Analysis Reveals Roles for Candidate Phyla and Other Microbial Community Members in Biogeochemical Transformations in Oil Reservoirs.</title>
        <authorList>
            <person name="Hu P."/>
            <person name="Tom L."/>
            <person name="Singh A."/>
            <person name="Thomas B.C."/>
            <person name="Baker B.J."/>
            <person name="Piceno Y.M."/>
            <person name="Andersen G.L."/>
            <person name="Banfield J.F."/>
        </authorList>
    </citation>
    <scope>NUCLEOTIDE SEQUENCE [LARGE SCALE GENOMIC DNA]</scope>
</reference>
<keyword evidence="1" id="KW-1133">Transmembrane helix</keyword>
<feature type="transmembrane region" description="Helical" evidence="1">
    <location>
        <begin position="192"/>
        <end position="211"/>
    </location>
</feature>
<feature type="transmembrane region" description="Helical" evidence="1">
    <location>
        <begin position="468"/>
        <end position="486"/>
    </location>
</feature>
<dbReference type="AlphaFoldDB" id="A0A101GP59"/>
<feature type="transmembrane region" description="Helical" evidence="1">
    <location>
        <begin position="258"/>
        <end position="276"/>
    </location>
</feature>
<dbReference type="NCBIfam" id="NF004703">
    <property type="entry name" value="PRK06041.1-1"/>
    <property type="match status" value="1"/>
</dbReference>
<feature type="transmembrane region" description="Helical" evidence="1">
    <location>
        <begin position="399"/>
        <end position="422"/>
    </location>
</feature>
<evidence type="ECO:0000256" key="1">
    <source>
        <dbReference type="SAM" id="Phobius"/>
    </source>
</evidence>
<comment type="caution">
    <text evidence="2">The sequence shown here is derived from an EMBL/GenBank/DDBJ whole genome shotgun (WGS) entry which is preliminary data.</text>
</comment>
<dbReference type="PANTHER" id="PTHR35402:SF2">
    <property type="entry name" value="FLAGELLA ACCESSORY PROTEIN J"/>
    <property type="match status" value="1"/>
</dbReference>
<sequence>MFEDVVDRLRGANQGKIPFEEQIAYLGGLRSSILENKKMEQDLLLMYTYMAAITTSAVTRPEIFQYTSERFEYIPSRYIAKVQRLVAGWGQSYASGLRAVAERCRNRTLQSMLNRYANSIDSGVPDDDFIGTELSSIRSIYRNSFEQGIELLKKWGDAYIAMLLSGALVAIMMMISVAIYAPDGIDSALNSAYMIIFAISVFGLVIMYRAVPDDPRTHALPGVCSKEQGIIRRLERRVVLIVAAITLVLILVGANAGIIFLLAGLLLMPLGVIGYIDDANVVNRDADFATFIRGLGSIMGGKGITTADALQEVDRKSLVYLEPFINSVSSKLNLGLDEAGSWKKFIGETGSYLIYKYMNIFRDAVALGGSPDQIGKIVGSSMLEQVLLRSKRDMMVKGFVVLLIPMHGAMIAIFVFLFEILLSMSRAVTEVMEHFAETSAALSGDSASIGSTMGSSLNIFVNFPEDTMRTYVVTILLMLTVANMLAGKIVMGGDRYLYYFFASLLCVVTGVIYIVAPMVVSVFFTIPTFVGV</sequence>
<keyword evidence="1" id="KW-0472">Membrane</keyword>
<feature type="transmembrane region" description="Helical" evidence="1">
    <location>
        <begin position="234"/>
        <end position="252"/>
    </location>
</feature>
<gene>
    <name evidence="2" type="ORF">XD82_0889</name>
</gene>
<name>A0A101GP59_9EURY</name>
<dbReference type="EMBL" id="LGGD01000092">
    <property type="protein sequence ID" value="KUK61926.1"/>
    <property type="molecule type" value="Genomic_DNA"/>
</dbReference>
<dbReference type="Proteomes" id="UP000054323">
    <property type="component" value="Unassembled WGS sequence"/>
</dbReference>
<protein>
    <submittedName>
        <fullName evidence="2">Type II secretion system protein</fullName>
    </submittedName>
</protein>
<evidence type="ECO:0000313" key="3">
    <source>
        <dbReference type="Proteomes" id="UP000054323"/>
    </source>
</evidence>
<dbReference type="PATRIC" id="fig|2198.4.peg.1175"/>
<proteinExistence type="predicted"/>
<feature type="transmembrane region" description="Helical" evidence="1">
    <location>
        <begin position="498"/>
        <end position="526"/>
    </location>
</feature>
<dbReference type="InterPro" id="IPR056569">
    <property type="entry name" value="ArlJ-like"/>
</dbReference>
<evidence type="ECO:0000313" key="2">
    <source>
        <dbReference type="EMBL" id="KUK61926.1"/>
    </source>
</evidence>